<dbReference type="PANTHER" id="PTHR48079">
    <property type="entry name" value="PROTEIN YEEZ"/>
    <property type="match status" value="1"/>
</dbReference>
<dbReference type="Pfam" id="PF01370">
    <property type="entry name" value="Epimerase"/>
    <property type="match status" value="1"/>
</dbReference>
<proteinExistence type="predicted"/>
<feature type="domain" description="NAD-dependent epimerase/dehydratase" evidence="1">
    <location>
        <begin position="3"/>
        <end position="222"/>
    </location>
</feature>
<evidence type="ECO:0000259" key="1">
    <source>
        <dbReference type="Pfam" id="PF01370"/>
    </source>
</evidence>
<dbReference type="RefSeq" id="WP_310928001.1">
    <property type="nucleotide sequence ID" value="NZ_JAMQOQ010000002.1"/>
</dbReference>
<keyword evidence="3" id="KW-1185">Reference proteome</keyword>
<gene>
    <name evidence="2" type="ORF">NDI79_08230</name>
</gene>
<evidence type="ECO:0000313" key="3">
    <source>
        <dbReference type="Proteomes" id="UP001254813"/>
    </source>
</evidence>
<accession>A0ABU2G0Z2</accession>
<protein>
    <submittedName>
        <fullName evidence="2">NAD-dependent epimerase/dehydratase family protein</fullName>
    </submittedName>
</protein>
<comment type="caution">
    <text evidence="2">The sequence shown here is derived from an EMBL/GenBank/DDBJ whole genome shotgun (WGS) entry which is preliminary data.</text>
</comment>
<dbReference type="InterPro" id="IPR036291">
    <property type="entry name" value="NAD(P)-bd_dom_sf"/>
</dbReference>
<reference evidence="2 3" key="1">
    <citation type="submission" date="2022-06" db="EMBL/GenBank/DDBJ databases">
        <title>Halogeometricum sp. a new haloarchaeum isolate from saline soil.</title>
        <authorList>
            <person name="Strakova D."/>
            <person name="Galisteo C."/>
            <person name="Sanchez-Porro C."/>
            <person name="Ventosa A."/>
        </authorList>
    </citation>
    <scope>NUCLEOTIDE SEQUENCE [LARGE SCALE GENOMIC DNA]</scope>
    <source>
        <strain evidence="3">S3BR25-2</strain>
    </source>
</reference>
<dbReference type="SUPFAM" id="SSF51735">
    <property type="entry name" value="NAD(P)-binding Rossmann-fold domains"/>
    <property type="match status" value="1"/>
</dbReference>
<evidence type="ECO:0000313" key="2">
    <source>
        <dbReference type="EMBL" id="MDS0294156.1"/>
    </source>
</evidence>
<organism evidence="2 3">
    <name type="scientific">Halogeometricum luteum</name>
    <dbReference type="NCBI Taxonomy" id="2950537"/>
    <lineage>
        <taxon>Archaea</taxon>
        <taxon>Methanobacteriati</taxon>
        <taxon>Methanobacteriota</taxon>
        <taxon>Stenosarchaea group</taxon>
        <taxon>Halobacteria</taxon>
        <taxon>Halobacteriales</taxon>
        <taxon>Haloferacaceae</taxon>
        <taxon>Halogeometricum</taxon>
    </lineage>
</organism>
<sequence>MHVLIVGGTGLISTGITRQLVASGHDVTTVTRGETDAEVPDEVREIHADRTDYDAFERTMRGLDPAPDAVIDMVCFSEADAESAVRAFEGRTDRFVFCSTIDVYHRPPPSNPVDETAPRNPPVSDYAAGKIAAEDVFFAADGDAFDAVVVRPWSTYGEGGTLLHTFGTDTSYVSRIREGRPVVVHGDGTSLWGPCHRDDVARAFVGAVEADAEAVAGEPYNVTSEETMTWNQYHRRVAEALDAPDPDLVHVPTDVLRAVAPDRTEMLRDHFQYSTVFDNAKAKRDLGFEYTVDFVAGARRTVEWLDERDAVDSPDERAFEDRLAAAWRESTDEFVASFGAEGV</sequence>
<name>A0ABU2G0Z2_9EURY</name>
<dbReference type="Gene3D" id="3.40.50.720">
    <property type="entry name" value="NAD(P)-binding Rossmann-like Domain"/>
    <property type="match status" value="1"/>
</dbReference>
<dbReference type="Proteomes" id="UP001254813">
    <property type="component" value="Unassembled WGS sequence"/>
</dbReference>
<dbReference type="PANTHER" id="PTHR48079:SF6">
    <property type="entry name" value="NAD(P)-BINDING DOMAIN-CONTAINING PROTEIN-RELATED"/>
    <property type="match status" value="1"/>
</dbReference>
<dbReference type="InterPro" id="IPR001509">
    <property type="entry name" value="Epimerase_deHydtase"/>
</dbReference>
<dbReference type="EMBL" id="JAMQOQ010000002">
    <property type="protein sequence ID" value="MDS0294156.1"/>
    <property type="molecule type" value="Genomic_DNA"/>
</dbReference>
<dbReference type="InterPro" id="IPR051783">
    <property type="entry name" value="NAD(P)-dependent_oxidoreduct"/>
</dbReference>